<reference evidence="4 5" key="1">
    <citation type="submission" date="2014-02" db="EMBL/GenBank/DDBJ databases">
        <title>The genome announcement of Streptomyces toyocaensis NRRL15009.</title>
        <authorList>
            <person name="Hong H.-J."/>
            <person name="Kwun M.J."/>
        </authorList>
    </citation>
    <scope>NUCLEOTIDE SEQUENCE [LARGE SCALE GENOMIC DNA]</scope>
    <source>
        <strain evidence="4 5">NRRL 15009</strain>
    </source>
</reference>
<dbReference type="STRING" id="55952.BU52_22820"/>
<dbReference type="InterPro" id="IPR013830">
    <property type="entry name" value="SGNH_hydro"/>
</dbReference>
<accession>A0A081XMV5</accession>
<dbReference type="InterPro" id="IPR036514">
    <property type="entry name" value="SGNH_hydro_sf"/>
</dbReference>
<feature type="region of interest" description="Disordered" evidence="2">
    <location>
        <begin position="186"/>
        <end position="212"/>
    </location>
</feature>
<dbReference type="AlphaFoldDB" id="A0A081XMV5"/>
<dbReference type="Pfam" id="PF13472">
    <property type="entry name" value="Lipase_GDSL_2"/>
    <property type="match status" value="1"/>
</dbReference>
<keyword evidence="5" id="KW-1185">Reference proteome</keyword>
<feature type="compositionally biased region" description="Gly residues" evidence="2">
    <location>
        <begin position="402"/>
        <end position="416"/>
    </location>
</feature>
<evidence type="ECO:0000259" key="3">
    <source>
        <dbReference type="Pfam" id="PF13472"/>
    </source>
</evidence>
<evidence type="ECO:0000313" key="5">
    <source>
        <dbReference type="Proteomes" id="UP000028341"/>
    </source>
</evidence>
<evidence type="ECO:0000313" key="4">
    <source>
        <dbReference type="EMBL" id="KES04878.1"/>
    </source>
</evidence>
<organism evidence="4 5">
    <name type="scientific">Streptomyces toyocaensis</name>
    <dbReference type="NCBI Taxonomy" id="55952"/>
    <lineage>
        <taxon>Bacteria</taxon>
        <taxon>Bacillati</taxon>
        <taxon>Actinomycetota</taxon>
        <taxon>Actinomycetes</taxon>
        <taxon>Kitasatosporales</taxon>
        <taxon>Streptomycetaceae</taxon>
        <taxon>Streptomyces</taxon>
    </lineage>
</organism>
<feature type="domain" description="SGNH hydrolase-type esterase" evidence="3">
    <location>
        <begin position="204"/>
        <end position="361"/>
    </location>
</feature>
<protein>
    <recommendedName>
        <fullName evidence="3">SGNH hydrolase-type esterase domain-containing protein</fullName>
    </recommendedName>
</protein>
<dbReference type="CDD" id="cd01833">
    <property type="entry name" value="XynB_like"/>
    <property type="match status" value="1"/>
</dbReference>
<evidence type="ECO:0000256" key="2">
    <source>
        <dbReference type="SAM" id="MobiDB-lite"/>
    </source>
</evidence>
<dbReference type="PANTHER" id="PTHR30383:SF31">
    <property type="entry name" value="SGNH HYDROLASE-TYPE ESTERASE DOMAIN-CONTAINING PROTEIN-RELATED"/>
    <property type="match status" value="1"/>
</dbReference>
<dbReference type="GO" id="GO:0004622">
    <property type="term" value="F:phosphatidylcholine lysophospholipase activity"/>
    <property type="evidence" value="ECO:0007669"/>
    <property type="project" value="TreeGrafter"/>
</dbReference>
<proteinExistence type="predicted"/>
<dbReference type="Gene3D" id="3.40.50.1110">
    <property type="entry name" value="SGNH hydrolase"/>
    <property type="match status" value="1"/>
</dbReference>
<dbReference type="Pfam" id="PF13517">
    <property type="entry name" value="FG-GAP_3"/>
    <property type="match status" value="2"/>
</dbReference>
<dbReference type="SUPFAM" id="SSF69318">
    <property type="entry name" value="Integrin alpha N-terminal domain"/>
    <property type="match status" value="1"/>
</dbReference>
<dbReference type="EMBL" id="JFCB01000022">
    <property type="protein sequence ID" value="KES04878.1"/>
    <property type="molecule type" value="Genomic_DNA"/>
</dbReference>
<dbReference type="Proteomes" id="UP000028341">
    <property type="component" value="Unassembled WGS sequence"/>
</dbReference>
<gene>
    <name evidence="4" type="ORF">BU52_22820</name>
</gene>
<dbReference type="InterPro" id="IPR051532">
    <property type="entry name" value="Ester_Hydrolysis_Enzymes"/>
</dbReference>
<dbReference type="SUPFAM" id="SSF52266">
    <property type="entry name" value="SGNH hydrolase"/>
    <property type="match status" value="1"/>
</dbReference>
<name>A0A081XMV5_STRTO</name>
<evidence type="ECO:0000256" key="1">
    <source>
        <dbReference type="ARBA" id="ARBA00022729"/>
    </source>
</evidence>
<sequence>MNTQGHPYAKLAPNKKVRFKSQLESYGWGKTCASCTASPVLKGAYTKVNDNEEGLKDSAGGPAYKVRALKARLREGDSGGPSGYWGSPRVRVVTGVLSLSVTDSNRPADAYISPTYDNPLCGSQRNCVHDWLQQEARMKVYEPHDELKRAIRVMALGSSTTWGEGSSDGNGYRDTVDRGLQQIADRNAGKTGEHRVSPSLAEAGTQDDKDATPEVDWVGSVRVGTMPDRETEGWRGYRINEIAGKASCSVPLYLPNVVTVLAGGNDAIQDYQMDGAINRLEALIDQVTTDVPGATVLVAGLQPFHDPARNARGEKFTAQIPALVDRFVQRGLSVVYTDISHLEPSDIHTSDGIHPTDEGYDKIGAAFVKAANKANDQGWILEPLEQDGEAVSDACPTRDDGPGGTGGTGDNGGSKLGPGWKDHGVIQSQQFPSTNRFWMVDINKDRKAEFVTVDQHQNFRFWWNGGPSGKGWVPFVEGKNSYKPPTGVVGNQLRFADLDGDDFPDCVSVDLTGRLQVYTWKADNPVGARMCANKYEGVASVFDKGSAGKSLTIDPATKIRFADVTGGGRDDYLLIEPDGTTTAWYNRDFQNGDGRTWLDWTSPQNISGALQNPREIRYADINGDKRDDRILITAKGGARAWINEGPRGSGGTYRDIGKIAGDTGLPPKDIQFADVDGDGKDDFVRIGWTGVTHAWLNTLPANYFTTFHP</sequence>
<dbReference type="InterPro" id="IPR028994">
    <property type="entry name" value="Integrin_alpha_N"/>
</dbReference>
<dbReference type="InterPro" id="IPR013517">
    <property type="entry name" value="FG-GAP"/>
</dbReference>
<comment type="caution">
    <text evidence="4">The sequence shown here is derived from an EMBL/GenBank/DDBJ whole genome shotgun (WGS) entry which is preliminary data.</text>
</comment>
<dbReference type="eggNOG" id="COG2755">
    <property type="taxonomic scope" value="Bacteria"/>
</dbReference>
<keyword evidence="1" id="KW-0732">Signal</keyword>
<feature type="region of interest" description="Disordered" evidence="2">
    <location>
        <begin position="390"/>
        <end position="421"/>
    </location>
</feature>
<feature type="compositionally biased region" description="Basic and acidic residues" evidence="2">
    <location>
        <begin position="187"/>
        <end position="196"/>
    </location>
</feature>
<dbReference type="PANTHER" id="PTHR30383">
    <property type="entry name" value="THIOESTERASE 1/PROTEASE 1/LYSOPHOSPHOLIPASE L1"/>
    <property type="match status" value="1"/>
</dbReference>